<sequence>MINMSSTRIRSECAETLRGRDEQIRIVIIRSETSNIDNRYR</sequence>
<dbReference type="EMBL" id="GBRH01233070">
    <property type="protein sequence ID" value="JAD64825.1"/>
    <property type="molecule type" value="Transcribed_RNA"/>
</dbReference>
<evidence type="ECO:0000313" key="1">
    <source>
        <dbReference type="EMBL" id="JAD64825.1"/>
    </source>
</evidence>
<protein>
    <submittedName>
        <fullName evidence="1">Uncharacterized protein</fullName>
    </submittedName>
</protein>
<name>A0A0A9BUH7_ARUDO</name>
<accession>A0A0A9BUH7</accession>
<reference evidence="1" key="2">
    <citation type="journal article" date="2015" name="Data Brief">
        <title>Shoot transcriptome of the giant reed, Arundo donax.</title>
        <authorList>
            <person name="Barrero R.A."/>
            <person name="Guerrero F.D."/>
            <person name="Moolhuijzen P."/>
            <person name="Goolsby J.A."/>
            <person name="Tidwell J."/>
            <person name="Bellgard S.E."/>
            <person name="Bellgard M.I."/>
        </authorList>
    </citation>
    <scope>NUCLEOTIDE SEQUENCE</scope>
    <source>
        <tissue evidence="1">Shoot tissue taken approximately 20 cm above the soil surface</tissue>
    </source>
</reference>
<reference evidence="1" key="1">
    <citation type="submission" date="2014-09" db="EMBL/GenBank/DDBJ databases">
        <authorList>
            <person name="Magalhaes I.L.F."/>
            <person name="Oliveira U."/>
            <person name="Santos F.R."/>
            <person name="Vidigal T.H.D.A."/>
            <person name="Brescovit A.D."/>
            <person name="Santos A.J."/>
        </authorList>
    </citation>
    <scope>NUCLEOTIDE SEQUENCE</scope>
    <source>
        <tissue evidence="1">Shoot tissue taken approximately 20 cm above the soil surface</tissue>
    </source>
</reference>
<proteinExistence type="predicted"/>
<dbReference type="AlphaFoldDB" id="A0A0A9BUH7"/>
<organism evidence="1">
    <name type="scientific">Arundo donax</name>
    <name type="common">Giant reed</name>
    <name type="synonym">Donax arundinaceus</name>
    <dbReference type="NCBI Taxonomy" id="35708"/>
    <lineage>
        <taxon>Eukaryota</taxon>
        <taxon>Viridiplantae</taxon>
        <taxon>Streptophyta</taxon>
        <taxon>Embryophyta</taxon>
        <taxon>Tracheophyta</taxon>
        <taxon>Spermatophyta</taxon>
        <taxon>Magnoliopsida</taxon>
        <taxon>Liliopsida</taxon>
        <taxon>Poales</taxon>
        <taxon>Poaceae</taxon>
        <taxon>PACMAD clade</taxon>
        <taxon>Arundinoideae</taxon>
        <taxon>Arundineae</taxon>
        <taxon>Arundo</taxon>
    </lineage>
</organism>